<comment type="caution">
    <text evidence="1">The sequence shown here is derived from an EMBL/GenBank/DDBJ whole genome shotgun (WGS) entry which is preliminary data.</text>
</comment>
<gene>
    <name evidence="1" type="ORF">ACFQ2I_07265</name>
</gene>
<dbReference type="Proteomes" id="UP001596989">
    <property type="component" value="Unassembled WGS sequence"/>
</dbReference>
<dbReference type="InterPro" id="IPR025916">
    <property type="entry name" value="YdjO"/>
</dbReference>
<reference evidence="2" key="1">
    <citation type="journal article" date="2019" name="Int. J. Syst. Evol. Microbiol.">
        <title>The Global Catalogue of Microorganisms (GCM) 10K type strain sequencing project: providing services to taxonomists for standard genome sequencing and annotation.</title>
        <authorList>
            <consortium name="The Broad Institute Genomics Platform"/>
            <consortium name="The Broad Institute Genome Sequencing Center for Infectious Disease"/>
            <person name="Wu L."/>
            <person name="Ma J."/>
        </authorList>
    </citation>
    <scope>NUCLEOTIDE SEQUENCE [LARGE SCALE GENOMIC DNA]</scope>
    <source>
        <strain evidence="2">CCUG 59129</strain>
    </source>
</reference>
<protein>
    <submittedName>
        <fullName evidence="1">Cold-shock protein</fullName>
    </submittedName>
</protein>
<sequence>MYNRKKPTEEVPMVKTKVWACESDCCNGWMRDSFSFHHSPVCVMCDGQMISEERMLPALVNTIGDLNR</sequence>
<dbReference type="EMBL" id="JBHTJZ010000008">
    <property type="protein sequence ID" value="MFD0959184.1"/>
    <property type="molecule type" value="Genomic_DNA"/>
</dbReference>
<evidence type="ECO:0000313" key="2">
    <source>
        <dbReference type="Proteomes" id="UP001596989"/>
    </source>
</evidence>
<proteinExistence type="predicted"/>
<organism evidence="1 2">
    <name type="scientific">Paenibacillus chungangensis</name>
    <dbReference type="NCBI Taxonomy" id="696535"/>
    <lineage>
        <taxon>Bacteria</taxon>
        <taxon>Bacillati</taxon>
        <taxon>Bacillota</taxon>
        <taxon>Bacilli</taxon>
        <taxon>Bacillales</taxon>
        <taxon>Paenibacillaceae</taxon>
        <taxon>Paenibacillus</taxon>
    </lineage>
</organism>
<evidence type="ECO:0000313" key="1">
    <source>
        <dbReference type="EMBL" id="MFD0959184.1"/>
    </source>
</evidence>
<dbReference type="Pfam" id="PF14169">
    <property type="entry name" value="YdjO"/>
    <property type="match status" value="1"/>
</dbReference>
<keyword evidence="2" id="KW-1185">Reference proteome</keyword>
<dbReference type="RefSeq" id="WP_377563180.1">
    <property type="nucleotide sequence ID" value="NZ_JBHTJZ010000008.1"/>
</dbReference>
<accession>A0ABW3HNU7</accession>
<name>A0ABW3HNU7_9BACL</name>